<dbReference type="SMART" id="SM00530">
    <property type="entry name" value="HTH_XRE"/>
    <property type="match status" value="1"/>
</dbReference>
<evidence type="ECO:0000313" key="4">
    <source>
        <dbReference type="Proteomes" id="UP001299235"/>
    </source>
</evidence>
<proteinExistence type="predicted"/>
<protein>
    <submittedName>
        <fullName evidence="3">Helix-turn-helix domain-containing protein</fullName>
    </submittedName>
</protein>
<dbReference type="CDD" id="cd00093">
    <property type="entry name" value="HTH_XRE"/>
    <property type="match status" value="1"/>
</dbReference>
<dbReference type="InterPro" id="IPR010982">
    <property type="entry name" value="Lambda_DNA-bd_dom_sf"/>
</dbReference>
<accession>A0ABS8EZA0</accession>
<evidence type="ECO:0000313" key="3">
    <source>
        <dbReference type="EMBL" id="MCC2150501.1"/>
    </source>
</evidence>
<sequence>MEKMKNEYSKIVGNNIRKYREMNYMSQTELANRIGVKQAAISLYENGDRDPSTEMIYKICDTLQIDFNELFNPIGVL</sequence>
<keyword evidence="4" id="KW-1185">Reference proteome</keyword>
<dbReference type="PANTHER" id="PTHR46558:SF4">
    <property type="entry name" value="DNA-BIDING PHAGE PROTEIN"/>
    <property type="match status" value="1"/>
</dbReference>
<gene>
    <name evidence="3" type="ORF">LKD42_14850</name>
</gene>
<dbReference type="RefSeq" id="WP_248836153.1">
    <property type="nucleotide sequence ID" value="NZ_JAJEQE010000093.1"/>
</dbReference>
<dbReference type="Gene3D" id="1.10.260.40">
    <property type="entry name" value="lambda repressor-like DNA-binding domains"/>
    <property type="match status" value="1"/>
</dbReference>
<dbReference type="Proteomes" id="UP001299235">
    <property type="component" value="Unassembled WGS sequence"/>
</dbReference>
<dbReference type="EMBL" id="JAJEQE010000093">
    <property type="protein sequence ID" value="MCC2150501.1"/>
    <property type="molecule type" value="Genomic_DNA"/>
</dbReference>
<dbReference type="PANTHER" id="PTHR46558">
    <property type="entry name" value="TRACRIPTIONAL REGULATORY PROTEIN-RELATED-RELATED"/>
    <property type="match status" value="1"/>
</dbReference>
<evidence type="ECO:0000259" key="2">
    <source>
        <dbReference type="PROSITE" id="PS50943"/>
    </source>
</evidence>
<dbReference type="SUPFAM" id="SSF47413">
    <property type="entry name" value="lambda repressor-like DNA-binding domains"/>
    <property type="match status" value="1"/>
</dbReference>
<feature type="domain" description="HTH cro/C1-type" evidence="2">
    <location>
        <begin position="16"/>
        <end position="70"/>
    </location>
</feature>
<dbReference type="Pfam" id="PF01381">
    <property type="entry name" value="HTH_3"/>
    <property type="match status" value="1"/>
</dbReference>
<keyword evidence="1" id="KW-0238">DNA-binding</keyword>
<dbReference type="PROSITE" id="PS50943">
    <property type="entry name" value="HTH_CROC1"/>
    <property type="match status" value="1"/>
</dbReference>
<dbReference type="InterPro" id="IPR001387">
    <property type="entry name" value="Cro/C1-type_HTH"/>
</dbReference>
<comment type="caution">
    <text evidence="3">The sequence shown here is derived from an EMBL/GenBank/DDBJ whole genome shotgun (WGS) entry which is preliminary data.</text>
</comment>
<organism evidence="3 4">
    <name type="scientific">Hominisplanchenecus faecis</name>
    <dbReference type="NCBI Taxonomy" id="2885351"/>
    <lineage>
        <taxon>Bacteria</taxon>
        <taxon>Bacillati</taxon>
        <taxon>Bacillota</taxon>
        <taxon>Clostridia</taxon>
        <taxon>Lachnospirales</taxon>
        <taxon>Lachnospiraceae</taxon>
        <taxon>Hominisplanchenecus</taxon>
    </lineage>
</organism>
<reference evidence="3 4" key="1">
    <citation type="submission" date="2021-10" db="EMBL/GenBank/DDBJ databases">
        <title>Anaerobic single-cell dispensing facilitates the cultivation of human gut bacteria.</title>
        <authorList>
            <person name="Afrizal A."/>
        </authorList>
    </citation>
    <scope>NUCLEOTIDE SEQUENCE [LARGE SCALE GENOMIC DNA]</scope>
    <source>
        <strain evidence="3 4">CLA-AA-H246</strain>
    </source>
</reference>
<name>A0ABS8EZA0_9FIRM</name>
<evidence type="ECO:0000256" key="1">
    <source>
        <dbReference type="ARBA" id="ARBA00023125"/>
    </source>
</evidence>